<name>A0ACC4EAX3_PURLI</name>
<evidence type="ECO:0000313" key="1">
    <source>
        <dbReference type="EMBL" id="KAL3965631.1"/>
    </source>
</evidence>
<comment type="caution">
    <text evidence="1">The sequence shown here is derived from an EMBL/GenBank/DDBJ whole genome shotgun (WGS) entry which is preliminary data.</text>
</comment>
<reference evidence="1" key="1">
    <citation type="submission" date="2024-12" db="EMBL/GenBank/DDBJ databases">
        <title>Comparative genomics and development of molecular markers within Purpureocillium lilacinum and among Purpureocillium species.</title>
        <authorList>
            <person name="Yeh Z.-Y."/>
            <person name="Ni N.-T."/>
            <person name="Lo P.-H."/>
            <person name="Mushyakhwo K."/>
            <person name="Lin C.-F."/>
            <person name="Nai Y.-S."/>
        </authorList>
    </citation>
    <scope>NUCLEOTIDE SEQUENCE</scope>
    <source>
        <strain evidence="1">NCHU-NPUST-175</strain>
    </source>
</reference>
<protein>
    <submittedName>
        <fullName evidence="1">Uncharacterized protein</fullName>
    </submittedName>
</protein>
<sequence>MYSSSLLRLQHEVQVPSPGRPHGWWNSRQCCSQGALPLRLRCPPPSDSHRAVSKELAVQEAAFNSGLQINAASIVVDTYIHVVSIDQTATGGYLSRETIDKQMQVLNDNFAPSGIAFTLKDVDWTVNTNWARDRDSLNMKKKLRKGTYASLNLYYQTEVSGNLGVCYYPTTAQPGTTAFYQDGCTILFTSVPGGSATGYNEGKTTTHEVGHWFGLIHTFEGGCNAGDEVDDTPAQASATSGCPTGRDSCPNQAGLDPIHNYMDYSYDSCYEEFTTGQVNRMKSMWTRYRSGK</sequence>
<gene>
    <name evidence="1" type="ORF">ACCO45_002635</name>
</gene>
<accession>A0ACC4EAX3</accession>
<keyword evidence="2" id="KW-1185">Reference proteome</keyword>
<evidence type="ECO:0000313" key="2">
    <source>
        <dbReference type="Proteomes" id="UP001638806"/>
    </source>
</evidence>
<organism evidence="1 2">
    <name type="scientific">Purpureocillium lilacinum</name>
    <name type="common">Paecilomyces lilacinus</name>
    <dbReference type="NCBI Taxonomy" id="33203"/>
    <lineage>
        <taxon>Eukaryota</taxon>
        <taxon>Fungi</taxon>
        <taxon>Dikarya</taxon>
        <taxon>Ascomycota</taxon>
        <taxon>Pezizomycotina</taxon>
        <taxon>Sordariomycetes</taxon>
        <taxon>Hypocreomycetidae</taxon>
        <taxon>Hypocreales</taxon>
        <taxon>Ophiocordycipitaceae</taxon>
        <taxon>Purpureocillium</taxon>
    </lineage>
</organism>
<dbReference type="Proteomes" id="UP001638806">
    <property type="component" value="Unassembled WGS sequence"/>
</dbReference>
<dbReference type="EMBL" id="JBGNUJ010000002">
    <property type="protein sequence ID" value="KAL3965631.1"/>
    <property type="molecule type" value="Genomic_DNA"/>
</dbReference>
<proteinExistence type="predicted"/>